<name>A0A8S9XUJ0_APOLU</name>
<feature type="active site" description="Proton donor" evidence="4">
    <location>
        <position position="74"/>
    </location>
</feature>
<dbReference type="SUPFAM" id="SSF51430">
    <property type="entry name" value="NAD(P)-linked oxidoreductase"/>
    <property type="match status" value="1"/>
</dbReference>
<dbReference type="InterPro" id="IPR023210">
    <property type="entry name" value="NADP_OxRdtase_dom"/>
</dbReference>
<dbReference type="PIRSF" id="PIRSF000097">
    <property type="entry name" value="AKR"/>
    <property type="match status" value="1"/>
</dbReference>
<feature type="domain" description="NADP-dependent oxidoreductase" evidence="7">
    <location>
        <begin position="41"/>
        <end position="315"/>
    </location>
</feature>
<dbReference type="Pfam" id="PF00248">
    <property type="entry name" value="Aldo_ket_red"/>
    <property type="match status" value="1"/>
</dbReference>
<dbReference type="PROSITE" id="PS00063">
    <property type="entry name" value="ALDOKETO_REDUCTASE_3"/>
    <property type="match status" value="1"/>
</dbReference>
<evidence type="ECO:0000256" key="4">
    <source>
        <dbReference type="PIRSR" id="PIRSR000097-1"/>
    </source>
</evidence>
<dbReference type="OrthoDB" id="416253at2759"/>
<comment type="similarity">
    <text evidence="1">Belongs to the aldo/keto reductase family.</text>
</comment>
<evidence type="ECO:0000256" key="5">
    <source>
        <dbReference type="PIRSR" id="PIRSR000097-2"/>
    </source>
</evidence>
<gene>
    <name evidence="8" type="ORF">GE061_012488</name>
</gene>
<keyword evidence="2" id="KW-0521">NADP</keyword>
<evidence type="ECO:0000313" key="9">
    <source>
        <dbReference type="Proteomes" id="UP000466442"/>
    </source>
</evidence>
<protein>
    <recommendedName>
        <fullName evidence="7">NADP-dependent oxidoreductase domain-containing protein</fullName>
    </recommendedName>
</protein>
<evidence type="ECO:0000259" key="7">
    <source>
        <dbReference type="Pfam" id="PF00248"/>
    </source>
</evidence>
<comment type="caution">
    <text evidence="8">The sequence shown here is derived from an EMBL/GenBank/DDBJ whole genome shotgun (WGS) entry which is preliminary data.</text>
</comment>
<evidence type="ECO:0000256" key="2">
    <source>
        <dbReference type="ARBA" id="ARBA00022857"/>
    </source>
</evidence>
<evidence type="ECO:0000256" key="1">
    <source>
        <dbReference type="ARBA" id="ARBA00007905"/>
    </source>
</evidence>
<dbReference type="Proteomes" id="UP000466442">
    <property type="component" value="Unassembled WGS sequence"/>
</dbReference>
<dbReference type="InterPro" id="IPR036812">
    <property type="entry name" value="NAD(P)_OxRdtase_dom_sf"/>
</dbReference>
<evidence type="ECO:0000256" key="6">
    <source>
        <dbReference type="PIRSR" id="PIRSR000097-3"/>
    </source>
</evidence>
<evidence type="ECO:0000313" key="8">
    <source>
        <dbReference type="EMBL" id="KAF6211971.1"/>
    </source>
</evidence>
<dbReference type="PROSITE" id="PS00798">
    <property type="entry name" value="ALDOKETO_REDUCTASE_1"/>
    <property type="match status" value="1"/>
</dbReference>
<sequence length="351" mass="39616">MMYSTCWRLVSVNTTRSTSRLYHYGNNPTIKLNTGCPIPVLGLGTWKSKPGEVLEAVKYAICVGYRHIDCALLYGNEKEVGQAIQAKICDGTITRENIFVTSKLWNTFHGNFCKVKEGLEKTLTDLCLPYLDLYLIHWPTGFVQGDELWPKSPNGEIAVSTEHHFTCVWQEMERLQKIGLTRMIGVSNFNQAQINKIMSIANICPVMNQVECHPYLNQVQLSSFCKEKTINITAYSPLGARDFVSAGTPGPLDDYMISCIAKKHCKTAGQILIRYQIQRGHVVIPKSVSPERIAQNFEVFDFSLSDQEMNMILALERGKKGRIIKFLEAAAHPEYPFTEQLEKSDPAKKKA</sequence>
<feature type="binding site" evidence="5">
    <location>
        <position position="137"/>
    </location>
    <ligand>
        <name>substrate</name>
    </ligand>
</feature>
<dbReference type="EMBL" id="WIXP02000004">
    <property type="protein sequence ID" value="KAF6211971.1"/>
    <property type="molecule type" value="Genomic_DNA"/>
</dbReference>
<evidence type="ECO:0000256" key="3">
    <source>
        <dbReference type="ARBA" id="ARBA00023002"/>
    </source>
</evidence>
<dbReference type="PRINTS" id="PR00069">
    <property type="entry name" value="ALDKETRDTASE"/>
</dbReference>
<keyword evidence="3" id="KW-0560">Oxidoreductase</keyword>
<proteinExistence type="inferred from homology"/>
<dbReference type="AlphaFoldDB" id="A0A8S9XUJ0"/>
<dbReference type="InterPro" id="IPR018170">
    <property type="entry name" value="Aldo/ket_reductase_CS"/>
</dbReference>
<dbReference type="FunFam" id="3.20.20.100:FF:000006">
    <property type="entry name" value="Aldo-keto reductase family 1 member A1"/>
    <property type="match status" value="1"/>
</dbReference>
<organism evidence="8 9">
    <name type="scientific">Apolygus lucorum</name>
    <name type="common">Small green plant bug</name>
    <name type="synonym">Lygocoris lucorum</name>
    <dbReference type="NCBI Taxonomy" id="248454"/>
    <lineage>
        <taxon>Eukaryota</taxon>
        <taxon>Metazoa</taxon>
        <taxon>Ecdysozoa</taxon>
        <taxon>Arthropoda</taxon>
        <taxon>Hexapoda</taxon>
        <taxon>Insecta</taxon>
        <taxon>Pterygota</taxon>
        <taxon>Neoptera</taxon>
        <taxon>Paraneoptera</taxon>
        <taxon>Hemiptera</taxon>
        <taxon>Heteroptera</taxon>
        <taxon>Panheteroptera</taxon>
        <taxon>Cimicomorpha</taxon>
        <taxon>Miridae</taxon>
        <taxon>Mirini</taxon>
        <taxon>Apolygus</taxon>
    </lineage>
</organism>
<dbReference type="GO" id="GO:0016491">
    <property type="term" value="F:oxidoreductase activity"/>
    <property type="evidence" value="ECO:0007669"/>
    <property type="project" value="UniProtKB-KW"/>
</dbReference>
<keyword evidence="9" id="KW-1185">Reference proteome</keyword>
<accession>A0A8S9XUJ0</accession>
<reference evidence="8" key="1">
    <citation type="journal article" date="2021" name="Mol. Ecol. Resour.">
        <title>Apolygus lucorum genome provides insights into omnivorousness and mesophyll feeding.</title>
        <authorList>
            <person name="Liu Y."/>
            <person name="Liu H."/>
            <person name="Wang H."/>
            <person name="Huang T."/>
            <person name="Liu B."/>
            <person name="Yang B."/>
            <person name="Yin L."/>
            <person name="Li B."/>
            <person name="Zhang Y."/>
            <person name="Zhang S."/>
            <person name="Jiang F."/>
            <person name="Zhang X."/>
            <person name="Ren Y."/>
            <person name="Wang B."/>
            <person name="Wang S."/>
            <person name="Lu Y."/>
            <person name="Wu K."/>
            <person name="Fan W."/>
            <person name="Wang G."/>
        </authorList>
    </citation>
    <scope>NUCLEOTIDE SEQUENCE</scope>
    <source>
        <strain evidence="8">12Hb</strain>
    </source>
</reference>
<dbReference type="PROSITE" id="PS00062">
    <property type="entry name" value="ALDOKETO_REDUCTASE_2"/>
    <property type="match status" value="1"/>
</dbReference>
<dbReference type="Gene3D" id="3.20.20.100">
    <property type="entry name" value="NADP-dependent oxidoreductase domain"/>
    <property type="match status" value="1"/>
</dbReference>
<dbReference type="InterPro" id="IPR020471">
    <property type="entry name" value="AKR"/>
</dbReference>
<dbReference type="PANTHER" id="PTHR11732">
    <property type="entry name" value="ALDO/KETO REDUCTASE"/>
    <property type="match status" value="1"/>
</dbReference>
<feature type="site" description="Lowers pKa of active site Tyr" evidence="6">
    <location>
        <position position="103"/>
    </location>
</feature>